<dbReference type="AlphaFoldDB" id="A0A9J6F124"/>
<reference evidence="2" key="2">
    <citation type="submission" date="2021-09" db="EMBL/GenBank/DDBJ databases">
        <authorList>
            <person name="Jia N."/>
            <person name="Wang J."/>
            <person name="Shi W."/>
            <person name="Du L."/>
            <person name="Sun Y."/>
            <person name="Zhan W."/>
            <person name="Jiang J."/>
            <person name="Wang Q."/>
            <person name="Zhang B."/>
            <person name="Ji P."/>
            <person name="Sakyi L.B."/>
            <person name="Cui X."/>
            <person name="Yuan T."/>
            <person name="Jiang B."/>
            <person name="Yang W."/>
            <person name="Lam T.T.-Y."/>
            <person name="Chang Q."/>
            <person name="Ding S."/>
            <person name="Wang X."/>
            <person name="Zhu J."/>
            <person name="Ruan X."/>
            <person name="Zhao L."/>
            <person name="Wei J."/>
            <person name="Que T."/>
            <person name="Du C."/>
            <person name="Cheng J."/>
            <person name="Dai P."/>
            <person name="Han X."/>
            <person name="Huang E."/>
            <person name="Gao Y."/>
            <person name="Liu J."/>
            <person name="Shao H."/>
            <person name="Ye R."/>
            <person name="Li L."/>
            <person name="Wei W."/>
            <person name="Wang X."/>
            <person name="Wang C."/>
            <person name="Huo Q."/>
            <person name="Li W."/>
            <person name="Guo W."/>
            <person name="Chen H."/>
            <person name="Chen S."/>
            <person name="Zhou L."/>
            <person name="Zhou L."/>
            <person name="Ni X."/>
            <person name="Tian J."/>
            <person name="Zhou Y."/>
            <person name="Sheng Y."/>
            <person name="Liu T."/>
            <person name="Pan Y."/>
            <person name="Xia L."/>
            <person name="Li J."/>
            <person name="Zhao F."/>
            <person name="Cao W."/>
        </authorList>
    </citation>
    <scope>NUCLEOTIDE SEQUENCE</scope>
    <source>
        <strain evidence="2">Rmic-2018</strain>
        <tissue evidence="2">Larvae</tissue>
    </source>
</reference>
<feature type="chain" id="PRO_5039937307" description="Secreted protein" evidence="1">
    <location>
        <begin position="24"/>
        <end position="184"/>
    </location>
</feature>
<gene>
    <name evidence="2" type="ORF">HPB51_009526</name>
</gene>
<organism evidence="2 3">
    <name type="scientific">Rhipicephalus microplus</name>
    <name type="common">Cattle tick</name>
    <name type="synonym">Boophilus microplus</name>
    <dbReference type="NCBI Taxonomy" id="6941"/>
    <lineage>
        <taxon>Eukaryota</taxon>
        <taxon>Metazoa</taxon>
        <taxon>Ecdysozoa</taxon>
        <taxon>Arthropoda</taxon>
        <taxon>Chelicerata</taxon>
        <taxon>Arachnida</taxon>
        <taxon>Acari</taxon>
        <taxon>Parasitiformes</taxon>
        <taxon>Ixodida</taxon>
        <taxon>Ixodoidea</taxon>
        <taxon>Ixodidae</taxon>
        <taxon>Rhipicephalinae</taxon>
        <taxon>Rhipicephalus</taxon>
        <taxon>Boophilus</taxon>
    </lineage>
</organism>
<reference evidence="2" key="1">
    <citation type="journal article" date="2020" name="Cell">
        <title>Large-Scale Comparative Analyses of Tick Genomes Elucidate Their Genetic Diversity and Vector Capacities.</title>
        <authorList>
            <consortium name="Tick Genome and Microbiome Consortium (TIGMIC)"/>
            <person name="Jia N."/>
            <person name="Wang J."/>
            <person name="Shi W."/>
            <person name="Du L."/>
            <person name="Sun Y."/>
            <person name="Zhan W."/>
            <person name="Jiang J.F."/>
            <person name="Wang Q."/>
            <person name="Zhang B."/>
            <person name="Ji P."/>
            <person name="Bell-Sakyi L."/>
            <person name="Cui X.M."/>
            <person name="Yuan T.T."/>
            <person name="Jiang B.G."/>
            <person name="Yang W.F."/>
            <person name="Lam T.T."/>
            <person name="Chang Q.C."/>
            <person name="Ding S.J."/>
            <person name="Wang X.J."/>
            <person name="Zhu J.G."/>
            <person name="Ruan X.D."/>
            <person name="Zhao L."/>
            <person name="Wei J.T."/>
            <person name="Ye R.Z."/>
            <person name="Que T.C."/>
            <person name="Du C.H."/>
            <person name="Zhou Y.H."/>
            <person name="Cheng J.X."/>
            <person name="Dai P.F."/>
            <person name="Guo W.B."/>
            <person name="Han X.H."/>
            <person name="Huang E.J."/>
            <person name="Li L.F."/>
            <person name="Wei W."/>
            <person name="Gao Y.C."/>
            <person name="Liu J.Z."/>
            <person name="Shao H.Z."/>
            <person name="Wang X."/>
            <person name="Wang C.C."/>
            <person name="Yang T.C."/>
            <person name="Huo Q.B."/>
            <person name="Li W."/>
            <person name="Chen H.Y."/>
            <person name="Chen S.E."/>
            <person name="Zhou L.G."/>
            <person name="Ni X.B."/>
            <person name="Tian J.H."/>
            <person name="Sheng Y."/>
            <person name="Liu T."/>
            <person name="Pan Y.S."/>
            <person name="Xia L.Y."/>
            <person name="Li J."/>
            <person name="Zhao F."/>
            <person name="Cao W.C."/>
        </authorList>
    </citation>
    <scope>NUCLEOTIDE SEQUENCE</scope>
    <source>
        <strain evidence="2">Rmic-2018</strain>
    </source>
</reference>
<keyword evidence="1" id="KW-0732">Signal</keyword>
<proteinExistence type="predicted"/>
<evidence type="ECO:0000313" key="3">
    <source>
        <dbReference type="Proteomes" id="UP000821866"/>
    </source>
</evidence>
<name>A0A9J6F124_RHIMP</name>
<comment type="caution">
    <text evidence="2">The sequence shown here is derived from an EMBL/GenBank/DDBJ whole genome shotgun (WGS) entry which is preliminary data.</text>
</comment>
<protein>
    <recommendedName>
        <fullName evidence="4">Secreted protein</fullName>
    </recommendedName>
</protein>
<feature type="signal peptide" evidence="1">
    <location>
        <begin position="1"/>
        <end position="23"/>
    </location>
</feature>
<evidence type="ECO:0000313" key="2">
    <source>
        <dbReference type="EMBL" id="KAH8040148.1"/>
    </source>
</evidence>
<evidence type="ECO:0000256" key="1">
    <source>
        <dbReference type="SAM" id="SignalP"/>
    </source>
</evidence>
<sequence length="184" mass="20904">MPNRFVFILQVFRFLTTLNQHSCVTTCFEHVPTTAALSFFGNFTPSINRYHMDCSVTRACAFRGVPCSCLTGVLHAQDHLDQPAIDCHHSVTSSQKSIKPLNLVSVVSGLGSGSAGNMPNRFVFILQRRWVINQATRCFMRLIYYEATALLDCPRYHWQLRCPTAKKETGSPQLQSFYQSQQHR</sequence>
<accession>A0A9J6F124</accession>
<dbReference type="EMBL" id="JABSTU010000001">
    <property type="protein sequence ID" value="KAH8040148.1"/>
    <property type="molecule type" value="Genomic_DNA"/>
</dbReference>
<evidence type="ECO:0008006" key="4">
    <source>
        <dbReference type="Google" id="ProtNLM"/>
    </source>
</evidence>
<keyword evidence="3" id="KW-1185">Reference proteome</keyword>
<dbReference type="Proteomes" id="UP000821866">
    <property type="component" value="Chromosome 1"/>
</dbReference>